<dbReference type="EMBL" id="JACCHL010000001">
    <property type="protein sequence ID" value="NYH51480.1"/>
    <property type="molecule type" value="Genomic_DNA"/>
</dbReference>
<proteinExistence type="predicted"/>
<dbReference type="Proteomes" id="UP000584931">
    <property type="component" value="Unassembled WGS sequence"/>
</dbReference>
<dbReference type="InterPro" id="IPR029068">
    <property type="entry name" value="Glyas_Bleomycin-R_OHBP_Dase"/>
</dbReference>
<accession>A0A7Z0BIX8</accession>
<dbReference type="Gene3D" id="3.10.180.10">
    <property type="entry name" value="2,3-Dihydroxybiphenyl 1,2-Dioxygenase, domain 1"/>
    <property type="match status" value="1"/>
</dbReference>
<comment type="caution">
    <text evidence="2">The sequence shown here is derived from an EMBL/GenBank/DDBJ whole genome shotgun (WGS) entry which is preliminary data.</text>
</comment>
<dbReference type="SUPFAM" id="SSF54593">
    <property type="entry name" value="Glyoxalase/Bleomycin resistance protein/Dihydroxybiphenyl dioxygenase"/>
    <property type="match status" value="1"/>
</dbReference>
<evidence type="ECO:0000313" key="2">
    <source>
        <dbReference type="EMBL" id="NYH51480.1"/>
    </source>
</evidence>
<dbReference type="Pfam" id="PF00903">
    <property type="entry name" value="Glyoxalase"/>
    <property type="match status" value="1"/>
</dbReference>
<organism evidence="2 3">
    <name type="scientific">Nocardiopsis sinuspersici</name>
    <dbReference type="NCBI Taxonomy" id="501010"/>
    <lineage>
        <taxon>Bacteria</taxon>
        <taxon>Bacillati</taxon>
        <taxon>Actinomycetota</taxon>
        <taxon>Actinomycetes</taxon>
        <taxon>Streptosporangiales</taxon>
        <taxon>Nocardiopsidaceae</taxon>
        <taxon>Nocardiopsis</taxon>
    </lineage>
</organism>
<name>A0A7Z0BIX8_9ACTN</name>
<dbReference type="InterPro" id="IPR004360">
    <property type="entry name" value="Glyas_Fos-R_dOase_dom"/>
</dbReference>
<evidence type="ECO:0000313" key="3">
    <source>
        <dbReference type="Proteomes" id="UP000584931"/>
    </source>
</evidence>
<dbReference type="PROSITE" id="PS51819">
    <property type="entry name" value="VOC"/>
    <property type="match status" value="1"/>
</dbReference>
<dbReference type="PANTHER" id="PTHR36503">
    <property type="entry name" value="BLR2520 PROTEIN"/>
    <property type="match status" value="1"/>
</dbReference>
<dbReference type="InterPro" id="IPR037523">
    <property type="entry name" value="VOC_core"/>
</dbReference>
<evidence type="ECO:0000259" key="1">
    <source>
        <dbReference type="PROSITE" id="PS51819"/>
    </source>
</evidence>
<dbReference type="PANTHER" id="PTHR36503:SF1">
    <property type="entry name" value="BLR2520 PROTEIN"/>
    <property type="match status" value="1"/>
</dbReference>
<sequence length="152" mass="16420">MTDRPLEDTVKQQAHFVTLATADLDAARGFYRDGLGWEPLMDVPGEIIFFQIAPGLVLGLFDAEKFDRDLGRPSGTAGASGVTLSHNVDGPEEVEWTVNAMARAGAKVLKAPQQGEFGGIFHAHVEDPNGVVWEIAHNPGWHVDDTGRVVFG</sequence>
<protein>
    <recommendedName>
        <fullName evidence="1">VOC domain-containing protein</fullName>
    </recommendedName>
</protein>
<gene>
    <name evidence="2" type="ORF">HNR06_001069</name>
</gene>
<dbReference type="AlphaFoldDB" id="A0A7Z0BIX8"/>
<feature type="domain" description="VOC" evidence="1">
    <location>
        <begin position="13"/>
        <end position="138"/>
    </location>
</feature>
<reference evidence="2 3" key="1">
    <citation type="submission" date="2020-07" db="EMBL/GenBank/DDBJ databases">
        <title>Sequencing the genomes of 1000 actinobacteria strains.</title>
        <authorList>
            <person name="Klenk H.-P."/>
        </authorList>
    </citation>
    <scope>NUCLEOTIDE SEQUENCE [LARGE SCALE GENOMIC DNA]</scope>
    <source>
        <strain evidence="2 3">DSM 45278</strain>
    </source>
</reference>